<comment type="cofactor">
    <cofactor evidence="10">
        <name>Mg(2+)</name>
        <dbReference type="ChEBI" id="CHEBI:18420"/>
    </cofactor>
    <text evidence="10">Binds 1 Mg(2+) ion per subunit. The magnesium ion binds only when substrate is bound.</text>
</comment>
<comment type="function">
    <text evidence="10">Catalyzes the 1,3-allylic rearrangement of the homoallylic substrate isopentenyl (IPP) to its highly electrophilic allylic isomer, dimethylallyl diphosphate (DMAPP).</text>
</comment>
<comment type="similarity">
    <text evidence="2 10">Belongs to the IPP isomerase type 1 family.</text>
</comment>
<feature type="active site" evidence="10">
    <location>
        <position position="70"/>
    </location>
</feature>
<keyword evidence="4 10" id="KW-0963">Cytoplasm</keyword>
<dbReference type="InterPro" id="IPR000086">
    <property type="entry name" value="NUDIX_hydrolase_dom"/>
</dbReference>
<keyword evidence="13" id="KW-1185">Reference proteome</keyword>
<evidence type="ECO:0000313" key="12">
    <source>
        <dbReference type="EMBL" id="GID14335.1"/>
    </source>
</evidence>
<dbReference type="NCBIfam" id="NF002995">
    <property type="entry name" value="PRK03759.1"/>
    <property type="match status" value="1"/>
</dbReference>
<feature type="active site" evidence="10">
    <location>
        <position position="119"/>
    </location>
</feature>
<comment type="pathway">
    <text evidence="1 10">Isoprenoid biosynthesis; dimethylallyl diphosphate biosynthesis; dimethylallyl diphosphate from isopentenyl diphosphate: step 1/1.</text>
</comment>
<evidence type="ECO:0000256" key="2">
    <source>
        <dbReference type="ARBA" id="ARBA00007579"/>
    </source>
</evidence>
<proteinExistence type="inferred from homology"/>
<evidence type="ECO:0000256" key="5">
    <source>
        <dbReference type="ARBA" id="ARBA00022723"/>
    </source>
</evidence>
<comment type="caution">
    <text evidence="12">The sequence shown here is derived from an EMBL/GenBank/DDBJ whole genome shotgun (WGS) entry which is preliminary data.</text>
</comment>
<keyword evidence="5 10" id="KW-0479">Metal-binding</keyword>
<evidence type="ECO:0000256" key="4">
    <source>
        <dbReference type="ARBA" id="ARBA00022490"/>
    </source>
</evidence>
<dbReference type="PROSITE" id="PS51462">
    <property type="entry name" value="NUDIX"/>
    <property type="match status" value="1"/>
</dbReference>
<dbReference type="EMBL" id="BOMB01000030">
    <property type="protein sequence ID" value="GID14335.1"/>
    <property type="molecule type" value="Genomic_DNA"/>
</dbReference>
<dbReference type="Gene3D" id="3.90.79.10">
    <property type="entry name" value="Nucleoside Triphosphate Pyrophosphohydrolase"/>
    <property type="match status" value="1"/>
</dbReference>
<dbReference type="GO" id="GO:0005737">
    <property type="term" value="C:cytoplasm"/>
    <property type="evidence" value="ECO:0007669"/>
    <property type="project" value="UniProtKB-SubCell"/>
</dbReference>
<dbReference type="UniPathway" id="UPA00059">
    <property type="reaction ID" value="UER00104"/>
</dbReference>
<dbReference type="GO" id="GO:0009240">
    <property type="term" value="P:isopentenyl diphosphate biosynthetic process"/>
    <property type="evidence" value="ECO:0007669"/>
    <property type="project" value="TreeGrafter"/>
</dbReference>
<reference evidence="12" key="1">
    <citation type="submission" date="2021-01" db="EMBL/GenBank/DDBJ databases">
        <title>Whole genome shotgun sequence of Actinocatenispora rupis NBRC 107355.</title>
        <authorList>
            <person name="Komaki H."/>
            <person name="Tamura T."/>
        </authorList>
    </citation>
    <scope>NUCLEOTIDE SEQUENCE</scope>
    <source>
        <strain evidence="12">NBRC 107355</strain>
    </source>
</reference>
<evidence type="ECO:0000256" key="9">
    <source>
        <dbReference type="ARBA" id="ARBA00023235"/>
    </source>
</evidence>
<protein>
    <recommendedName>
        <fullName evidence="3 10">Isopentenyl-diphosphate Delta-isomerase</fullName>
        <shortName evidence="10">IPP isomerase</shortName>
        <ecNumber evidence="3 10">5.3.3.2</ecNumber>
    </recommendedName>
    <alternativeName>
        <fullName evidence="10">IPP:DMAPP isomerase</fullName>
    </alternativeName>
    <alternativeName>
        <fullName evidence="10">Isopentenyl pyrophosphate isomerase</fullName>
    </alternativeName>
</protein>
<evidence type="ECO:0000256" key="7">
    <source>
        <dbReference type="ARBA" id="ARBA00023211"/>
    </source>
</evidence>
<keyword evidence="6 10" id="KW-0460">Magnesium</keyword>
<evidence type="ECO:0000256" key="1">
    <source>
        <dbReference type="ARBA" id="ARBA00004826"/>
    </source>
</evidence>
<dbReference type="CDD" id="cd02885">
    <property type="entry name" value="NUDIX_IPP_Isomerase"/>
    <property type="match status" value="1"/>
</dbReference>
<comment type="cofactor">
    <cofactor evidence="10">
        <name>Mn(2+)</name>
        <dbReference type="ChEBI" id="CHEBI:29035"/>
    </cofactor>
    <text evidence="10">Binds 1 Mn(2+) ion per subunit.</text>
</comment>
<dbReference type="HAMAP" id="MF_00202">
    <property type="entry name" value="Idi"/>
    <property type="match status" value="1"/>
</dbReference>
<feature type="binding site" evidence="10">
    <location>
        <position position="90"/>
    </location>
    <ligand>
        <name>Mg(2+)</name>
        <dbReference type="ChEBI" id="CHEBI:18420"/>
    </ligand>
</feature>
<evidence type="ECO:0000256" key="10">
    <source>
        <dbReference type="HAMAP-Rule" id="MF_00202"/>
    </source>
</evidence>
<evidence type="ECO:0000256" key="8">
    <source>
        <dbReference type="ARBA" id="ARBA00023229"/>
    </source>
</evidence>
<comment type="subcellular location">
    <subcellularLocation>
        <location evidence="10">Cytoplasm</location>
    </subcellularLocation>
</comment>
<dbReference type="InterPro" id="IPR015797">
    <property type="entry name" value="NUDIX_hydrolase-like_dom_sf"/>
</dbReference>
<dbReference type="GO" id="GO:0046872">
    <property type="term" value="F:metal ion binding"/>
    <property type="evidence" value="ECO:0007669"/>
    <property type="project" value="UniProtKB-KW"/>
</dbReference>
<dbReference type="AlphaFoldDB" id="A0A8J3J9J1"/>
<dbReference type="GO" id="GO:0004452">
    <property type="term" value="F:isopentenyl-diphosphate delta-isomerase activity"/>
    <property type="evidence" value="ECO:0007669"/>
    <property type="project" value="UniProtKB-UniRule"/>
</dbReference>
<evidence type="ECO:0000313" key="13">
    <source>
        <dbReference type="Proteomes" id="UP000612808"/>
    </source>
</evidence>
<keyword evidence="9 10" id="KW-0413">Isomerase</keyword>
<feature type="binding site" evidence="10">
    <location>
        <position position="117"/>
    </location>
    <ligand>
        <name>Mn(2+)</name>
        <dbReference type="ChEBI" id="CHEBI:29035"/>
    </ligand>
</feature>
<dbReference type="Pfam" id="PF00293">
    <property type="entry name" value="NUDIX"/>
    <property type="match status" value="1"/>
</dbReference>
<feature type="binding site" evidence="10">
    <location>
        <position position="72"/>
    </location>
    <ligand>
        <name>Mn(2+)</name>
        <dbReference type="ChEBI" id="CHEBI:29035"/>
    </ligand>
</feature>
<dbReference type="InterPro" id="IPR056375">
    <property type="entry name" value="Idi_bact"/>
</dbReference>
<keyword evidence="8 10" id="KW-0414">Isoprene biosynthesis</keyword>
<feature type="binding site" evidence="10">
    <location>
        <position position="29"/>
    </location>
    <ligand>
        <name>Mn(2+)</name>
        <dbReference type="ChEBI" id="CHEBI:29035"/>
    </ligand>
</feature>
<keyword evidence="7 10" id="KW-0464">Manganese</keyword>
<evidence type="ECO:0000256" key="3">
    <source>
        <dbReference type="ARBA" id="ARBA00012057"/>
    </source>
</evidence>
<evidence type="ECO:0000256" key="6">
    <source>
        <dbReference type="ARBA" id="ARBA00022842"/>
    </source>
</evidence>
<dbReference type="SUPFAM" id="SSF55811">
    <property type="entry name" value="Nudix"/>
    <property type="match status" value="1"/>
</dbReference>
<feature type="domain" description="Nudix hydrolase" evidence="11">
    <location>
        <begin position="34"/>
        <end position="169"/>
    </location>
</feature>
<dbReference type="GO" id="GO:0050992">
    <property type="term" value="P:dimethylallyl diphosphate biosynthetic process"/>
    <property type="evidence" value="ECO:0007669"/>
    <property type="project" value="UniProtKB-UniRule"/>
</dbReference>
<organism evidence="12 13">
    <name type="scientific">Actinocatenispora rupis</name>
    <dbReference type="NCBI Taxonomy" id="519421"/>
    <lineage>
        <taxon>Bacteria</taxon>
        <taxon>Bacillati</taxon>
        <taxon>Actinomycetota</taxon>
        <taxon>Actinomycetes</taxon>
        <taxon>Micromonosporales</taxon>
        <taxon>Micromonosporaceae</taxon>
        <taxon>Actinocatenispora</taxon>
    </lineage>
</organism>
<name>A0A8J3J9J1_9ACTN</name>
<feature type="binding site" evidence="10">
    <location>
        <position position="119"/>
    </location>
    <ligand>
        <name>Mn(2+)</name>
        <dbReference type="ChEBI" id="CHEBI:29035"/>
    </ligand>
</feature>
<feature type="binding site" evidence="10">
    <location>
        <position position="36"/>
    </location>
    <ligand>
        <name>Mn(2+)</name>
        <dbReference type="ChEBI" id="CHEBI:29035"/>
    </ligand>
</feature>
<dbReference type="EC" id="5.3.3.2" evidence="3 10"/>
<gene>
    <name evidence="10" type="primary">idi</name>
    <name evidence="12" type="ORF">Aru02nite_52240</name>
</gene>
<comment type="catalytic activity">
    <reaction evidence="10">
        <text>isopentenyl diphosphate = dimethylallyl diphosphate</text>
        <dbReference type="Rhea" id="RHEA:23284"/>
        <dbReference type="ChEBI" id="CHEBI:57623"/>
        <dbReference type="ChEBI" id="CHEBI:128769"/>
        <dbReference type="EC" id="5.3.3.2"/>
    </reaction>
</comment>
<evidence type="ECO:0000259" key="11">
    <source>
        <dbReference type="PROSITE" id="PS51462"/>
    </source>
</evidence>
<dbReference type="PANTHER" id="PTHR10885">
    <property type="entry name" value="ISOPENTENYL-DIPHOSPHATE DELTA-ISOMERASE"/>
    <property type="match status" value="1"/>
</dbReference>
<dbReference type="PIRSF" id="PIRSF018427">
    <property type="entry name" value="Isopntndiph_ism"/>
    <property type="match status" value="1"/>
</dbReference>
<dbReference type="PANTHER" id="PTHR10885:SF0">
    <property type="entry name" value="ISOPENTENYL-DIPHOSPHATE DELTA-ISOMERASE"/>
    <property type="match status" value="1"/>
</dbReference>
<dbReference type="RefSeq" id="WP_203662157.1">
    <property type="nucleotide sequence ID" value="NZ_BAAAZM010000001.1"/>
</dbReference>
<sequence length="182" mass="19702">MSVNREVHPVELVDDAGRSIGTCSVAEAHTLPGRHHRAYSVLLLGPDGVLLQRRAGVKTRFPLRWSNTTCGHPAPGGDLPDEAATRLAEEMGLTGIPLREVGEFDYRAEDAATNRVEDEHDHVLVGVVDTAPAPTPDPSEVAEWRWVPLAELRADLAARPDEYTPWLGGVLRLAAQAAADTH</sequence>
<dbReference type="Proteomes" id="UP000612808">
    <property type="component" value="Unassembled WGS sequence"/>
</dbReference>
<dbReference type="InterPro" id="IPR011876">
    <property type="entry name" value="IsopentenylPP_isomerase_typ1"/>
</dbReference>
<accession>A0A8J3J9J1</accession>